<keyword evidence="3" id="KW-1185">Reference proteome</keyword>
<reference evidence="3" key="1">
    <citation type="submission" date="2017-01" db="EMBL/GenBank/DDBJ databases">
        <title>Comparative genomics of anhydrobiosis in the tardigrade Hypsibius dujardini.</title>
        <authorList>
            <person name="Yoshida Y."/>
            <person name="Koutsovoulos G."/>
            <person name="Laetsch D."/>
            <person name="Stevens L."/>
            <person name="Kumar S."/>
            <person name="Horikawa D."/>
            <person name="Ishino K."/>
            <person name="Komine S."/>
            <person name="Tomita M."/>
            <person name="Blaxter M."/>
            <person name="Arakawa K."/>
        </authorList>
    </citation>
    <scope>NUCLEOTIDE SEQUENCE [LARGE SCALE GENOMIC DNA]</scope>
    <source>
        <strain evidence="3">Z151</strain>
    </source>
</reference>
<feature type="region of interest" description="Disordered" evidence="1">
    <location>
        <begin position="39"/>
        <end position="60"/>
    </location>
</feature>
<organism evidence="2 3">
    <name type="scientific">Hypsibius exemplaris</name>
    <name type="common">Freshwater tardigrade</name>
    <dbReference type="NCBI Taxonomy" id="2072580"/>
    <lineage>
        <taxon>Eukaryota</taxon>
        <taxon>Metazoa</taxon>
        <taxon>Ecdysozoa</taxon>
        <taxon>Tardigrada</taxon>
        <taxon>Eutardigrada</taxon>
        <taxon>Parachela</taxon>
        <taxon>Hypsibioidea</taxon>
        <taxon>Hypsibiidae</taxon>
        <taxon>Hypsibius</taxon>
    </lineage>
</organism>
<name>A0A1W0WYX6_HYPEX</name>
<evidence type="ECO:0000256" key="1">
    <source>
        <dbReference type="SAM" id="MobiDB-lite"/>
    </source>
</evidence>
<proteinExistence type="predicted"/>
<evidence type="ECO:0000313" key="3">
    <source>
        <dbReference type="Proteomes" id="UP000192578"/>
    </source>
</evidence>
<dbReference type="EMBL" id="MTYJ01000031">
    <property type="protein sequence ID" value="OQV20407.1"/>
    <property type="molecule type" value="Genomic_DNA"/>
</dbReference>
<dbReference type="AlphaFoldDB" id="A0A1W0WYX6"/>
<sequence length="119" mass="12972">MRDLTVDSRRPLSVRCFPINSSSNQSDGPVLLSFRVEVPDSSHGHAPSRQMKNSSAQSKCPLPGGELWPAKCLSIRLRNPSSSPLADVVLHRARQSFSTLSGAPDQFASTNRPVTVTRM</sequence>
<protein>
    <submittedName>
        <fullName evidence="2">Uncharacterized protein</fullName>
    </submittedName>
</protein>
<gene>
    <name evidence="2" type="ORF">BV898_05693</name>
</gene>
<comment type="caution">
    <text evidence="2">The sequence shown here is derived from an EMBL/GenBank/DDBJ whole genome shotgun (WGS) entry which is preliminary data.</text>
</comment>
<dbReference type="Proteomes" id="UP000192578">
    <property type="component" value="Unassembled WGS sequence"/>
</dbReference>
<evidence type="ECO:0000313" key="2">
    <source>
        <dbReference type="EMBL" id="OQV20407.1"/>
    </source>
</evidence>
<accession>A0A1W0WYX6</accession>